<evidence type="ECO:0000313" key="4">
    <source>
        <dbReference type="Proteomes" id="UP000215902"/>
    </source>
</evidence>
<feature type="compositionally biased region" description="Basic and acidic residues" evidence="1">
    <location>
        <begin position="447"/>
        <end position="456"/>
    </location>
</feature>
<feature type="region of interest" description="Disordered" evidence="1">
    <location>
        <begin position="267"/>
        <end position="349"/>
    </location>
</feature>
<feature type="compositionally biased region" description="Low complexity" evidence="1">
    <location>
        <begin position="303"/>
        <end position="316"/>
    </location>
</feature>
<keyword evidence="2" id="KW-0472">Membrane</keyword>
<feature type="compositionally biased region" description="Low complexity" evidence="1">
    <location>
        <begin position="413"/>
        <end position="426"/>
    </location>
</feature>
<dbReference type="AlphaFoldDB" id="A0A267GVC7"/>
<dbReference type="Proteomes" id="UP000215902">
    <property type="component" value="Unassembled WGS sequence"/>
</dbReference>
<feature type="transmembrane region" description="Helical" evidence="2">
    <location>
        <begin position="220"/>
        <end position="242"/>
    </location>
</feature>
<feature type="non-terminal residue" evidence="3">
    <location>
        <position position="1"/>
    </location>
</feature>
<evidence type="ECO:0000256" key="1">
    <source>
        <dbReference type="SAM" id="MobiDB-lite"/>
    </source>
</evidence>
<organism evidence="3 4">
    <name type="scientific">Macrostomum lignano</name>
    <dbReference type="NCBI Taxonomy" id="282301"/>
    <lineage>
        <taxon>Eukaryota</taxon>
        <taxon>Metazoa</taxon>
        <taxon>Spiralia</taxon>
        <taxon>Lophotrochozoa</taxon>
        <taxon>Platyhelminthes</taxon>
        <taxon>Rhabditophora</taxon>
        <taxon>Macrostomorpha</taxon>
        <taxon>Macrostomida</taxon>
        <taxon>Macrostomidae</taxon>
        <taxon>Macrostomum</taxon>
    </lineage>
</organism>
<evidence type="ECO:0000313" key="3">
    <source>
        <dbReference type="EMBL" id="PAA89955.1"/>
    </source>
</evidence>
<accession>A0A267GVC7</accession>
<evidence type="ECO:0000256" key="2">
    <source>
        <dbReference type="SAM" id="Phobius"/>
    </source>
</evidence>
<dbReference type="EMBL" id="NIVC01000130">
    <property type="protein sequence ID" value="PAA89955.1"/>
    <property type="molecule type" value="Genomic_DNA"/>
</dbReference>
<gene>
    <name evidence="3" type="ORF">BOX15_Mlig002132g2</name>
</gene>
<proteinExistence type="predicted"/>
<reference evidence="3 4" key="1">
    <citation type="submission" date="2017-06" db="EMBL/GenBank/DDBJ databases">
        <title>A platform for efficient transgenesis in Macrostomum lignano, a flatworm model organism for stem cell research.</title>
        <authorList>
            <person name="Berezikov E."/>
        </authorList>
    </citation>
    <scope>NUCLEOTIDE SEQUENCE [LARGE SCALE GENOMIC DNA]</scope>
    <source>
        <strain evidence="3">DV1</strain>
        <tissue evidence="3">Whole organism</tissue>
    </source>
</reference>
<keyword evidence="2" id="KW-0812">Transmembrane</keyword>
<keyword evidence="2" id="KW-1133">Transmembrane helix</keyword>
<protein>
    <submittedName>
        <fullName evidence="3">Uncharacterized protein</fullName>
    </submittedName>
</protein>
<feature type="region of interest" description="Disordered" evidence="1">
    <location>
        <begin position="404"/>
        <end position="500"/>
    </location>
</feature>
<sequence length="500" mass="53424">HRAIGFYAASIYRGWQRSGLAAMLYQSLLLIICWQLCFCSPAIVSAAAAVAAAKQLSCDFDQYHACQYTLQGWLMEPVENTGILCVIPQRNGYLLYAFTQYPTAHSLHLCLLFNYRLTPDRRGCIDGRPRLTVALDSDVNWSLETADIDPSADLGNRNSNRAGWTGSQVSLSVRRNQSRLRIDACGVCLDNLTAYAGRCPIDPAELNWGLRLVAVDPRLWLAPFVGLSCVCLAVGLALSLSLSRHRQQHRSSSSFCRCCSSTSSGEEDAVNAAVPSSTSSAVEEKRRRRQTTPRTPPPPPVPRMSQQRPNSQLPLLPGGPGAGRDDGERSATTTTTAPAAAVGDSPSDNSRVALRLSAHHHQTSMAAAAAAAAQLPETSASACGSRCHRPLSIPATCTFVMSAERFGPPTPTQPTSTPTQTPTSGSAPPPAAQRQHSTSLSLSCPGKDLECFRDPDASSSECGDEDDEQTAASRLLGSDAGAPTVPRRFSPTLSSDQRGS</sequence>
<keyword evidence="4" id="KW-1185">Reference proteome</keyword>
<feature type="compositionally biased region" description="Polar residues" evidence="1">
    <location>
        <begin position="491"/>
        <end position="500"/>
    </location>
</feature>
<name>A0A267GVC7_9PLAT</name>
<feature type="compositionally biased region" description="Low complexity" evidence="1">
    <location>
        <begin position="331"/>
        <end position="341"/>
    </location>
</feature>
<comment type="caution">
    <text evidence="3">The sequence shown here is derived from an EMBL/GenBank/DDBJ whole genome shotgun (WGS) entry which is preliminary data.</text>
</comment>